<evidence type="ECO:0000256" key="1">
    <source>
        <dbReference type="SAM" id="Phobius"/>
    </source>
</evidence>
<sequence>MVPVAIFSFLVGAVLAWRFRVWILVPVSLLAAMAATLLALSHGEAFASTMSQAFLAGALTQVGYGFGLVGRHVLAALRMPSASRSRTAAIALLYRQRPSR</sequence>
<keyword evidence="1" id="KW-0472">Membrane</keyword>
<dbReference type="Proteomes" id="UP000594015">
    <property type="component" value="Chromosome"/>
</dbReference>
<protein>
    <submittedName>
        <fullName evidence="2">Uncharacterized protein</fullName>
    </submittedName>
</protein>
<dbReference type="EMBL" id="CP030050">
    <property type="protein sequence ID" value="QOZ66921.1"/>
    <property type="molecule type" value="Genomic_DNA"/>
</dbReference>
<organism evidence="2 3">
    <name type="scientific">Bradyrhizobium arachidis</name>
    <dbReference type="NCBI Taxonomy" id="858423"/>
    <lineage>
        <taxon>Bacteria</taxon>
        <taxon>Pseudomonadati</taxon>
        <taxon>Pseudomonadota</taxon>
        <taxon>Alphaproteobacteria</taxon>
        <taxon>Hyphomicrobiales</taxon>
        <taxon>Nitrobacteraceae</taxon>
        <taxon>Bradyrhizobium</taxon>
    </lineage>
</organism>
<evidence type="ECO:0000313" key="2">
    <source>
        <dbReference type="EMBL" id="QOZ66921.1"/>
    </source>
</evidence>
<proteinExistence type="predicted"/>
<feature type="transmembrane region" description="Helical" evidence="1">
    <location>
        <begin position="21"/>
        <end position="41"/>
    </location>
</feature>
<dbReference type="RefSeq" id="WP_092217557.1">
    <property type="nucleotide sequence ID" value="NZ_CP030050.1"/>
</dbReference>
<reference evidence="2 3" key="1">
    <citation type="submission" date="2018-06" db="EMBL/GenBank/DDBJ databases">
        <title>Comparative genomics of Bradyrhizobium nodulating Arachidis hypogaea.</title>
        <authorList>
            <person name="Li Y."/>
        </authorList>
    </citation>
    <scope>NUCLEOTIDE SEQUENCE [LARGE SCALE GENOMIC DNA]</scope>
    <source>
        <strain evidence="2 3">CCBAU 051107</strain>
    </source>
</reference>
<gene>
    <name evidence="2" type="ORF">WN72_11800</name>
</gene>
<name>A0AAE7NKE2_9BRAD</name>
<accession>A0AAE7NKE2</accession>
<dbReference type="AlphaFoldDB" id="A0AAE7NKE2"/>
<keyword evidence="1" id="KW-0812">Transmembrane</keyword>
<dbReference type="KEGG" id="barh:WN72_11800"/>
<keyword evidence="1" id="KW-1133">Transmembrane helix</keyword>
<evidence type="ECO:0000313" key="3">
    <source>
        <dbReference type="Proteomes" id="UP000594015"/>
    </source>
</evidence>
<feature type="transmembrane region" description="Helical" evidence="1">
    <location>
        <begin position="53"/>
        <end position="77"/>
    </location>
</feature>